<dbReference type="RefSeq" id="WP_008317100.1">
    <property type="nucleotide sequence ID" value="NZ_AOLN01000001.1"/>
</dbReference>
<dbReference type="Proteomes" id="UP000011550">
    <property type="component" value="Unassembled WGS sequence"/>
</dbReference>
<gene>
    <name evidence="2" type="ORF">C440_00170</name>
</gene>
<accession>M0ITA6</accession>
<evidence type="ECO:0000259" key="1">
    <source>
        <dbReference type="Pfam" id="PF26006"/>
    </source>
</evidence>
<name>M0ITA6_9EURY</name>
<reference evidence="2 3" key="1">
    <citation type="journal article" date="2014" name="PLoS Genet.">
        <title>Phylogenetically driven sequencing of extremely halophilic archaea reveals strategies for static and dynamic osmo-response.</title>
        <authorList>
            <person name="Becker E.A."/>
            <person name="Seitzer P.M."/>
            <person name="Tritt A."/>
            <person name="Larsen D."/>
            <person name="Krusor M."/>
            <person name="Yao A.I."/>
            <person name="Wu D."/>
            <person name="Madern D."/>
            <person name="Eisen J.A."/>
            <person name="Darling A.E."/>
            <person name="Facciotti M.T."/>
        </authorList>
    </citation>
    <scope>NUCLEOTIDE SEQUENCE [LARGE SCALE GENOMIC DNA]</scope>
    <source>
        <strain evidence="2 3">ATCC BAA-1512</strain>
    </source>
</reference>
<dbReference type="OrthoDB" id="287093at2157"/>
<dbReference type="EMBL" id="AOLN01000001">
    <property type="protein sequence ID" value="ELZ98724.1"/>
    <property type="molecule type" value="Genomic_DNA"/>
</dbReference>
<evidence type="ECO:0000313" key="2">
    <source>
        <dbReference type="EMBL" id="ELZ98724.1"/>
    </source>
</evidence>
<keyword evidence="3" id="KW-1185">Reference proteome</keyword>
<comment type="caution">
    <text evidence="2">The sequence shown here is derived from an EMBL/GenBank/DDBJ whole genome shotgun (WGS) entry which is preliminary data.</text>
</comment>
<organism evidence="2 3">
    <name type="scientific">Haloferax mucosum ATCC BAA-1512</name>
    <dbReference type="NCBI Taxonomy" id="662479"/>
    <lineage>
        <taxon>Archaea</taxon>
        <taxon>Methanobacteriati</taxon>
        <taxon>Methanobacteriota</taxon>
        <taxon>Stenosarchaea group</taxon>
        <taxon>Halobacteria</taxon>
        <taxon>Halobacteriales</taxon>
        <taxon>Haloferacaceae</taxon>
        <taxon>Haloferax</taxon>
    </lineage>
</organism>
<sequence length="83" mass="9320">MEHLGGCVTATGVETRLVRVERPMNDHDAMTVRVVQTGELRTLVGYETPELRDRLEVLSEGSEFPIRLSPSRGRGNSWVALKR</sequence>
<feature type="domain" description="DUF7999" evidence="1">
    <location>
        <begin position="14"/>
        <end position="80"/>
    </location>
</feature>
<proteinExistence type="predicted"/>
<dbReference type="Pfam" id="PF26006">
    <property type="entry name" value="DUF7999"/>
    <property type="match status" value="1"/>
</dbReference>
<evidence type="ECO:0000313" key="3">
    <source>
        <dbReference type="Proteomes" id="UP000011550"/>
    </source>
</evidence>
<protein>
    <recommendedName>
        <fullName evidence="1">DUF7999 domain-containing protein</fullName>
    </recommendedName>
</protein>
<dbReference type="AlphaFoldDB" id="M0ITA6"/>
<dbReference type="PATRIC" id="fig|662479.7.peg.35"/>
<dbReference type="InterPro" id="IPR058312">
    <property type="entry name" value="DUF7999"/>
</dbReference>